<dbReference type="GO" id="GO:0005635">
    <property type="term" value="C:nuclear envelope"/>
    <property type="evidence" value="ECO:0007669"/>
    <property type="project" value="UniProtKB-SubCell"/>
</dbReference>
<dbReference type="PANTHER" id="PTHR14482:SF0">
    <property type="entry name" value="PROTEIN CUSTOS"/>
    <property type="match status" value="1"/>
</dbReference>
<comment type="subcellular location">
    <subcellularLocation>
        <location evidence="1">Nucleus envelope</location>
    </subcellularLocation>
</comment>
<dbReference type="EMBL" id="QDEB01031516">
    <property type="protein sequence ID" value="RZC39763.1"/>
    <property type="molecule type" value="Genomic_DNA"/>
</dbReference>
<comment type="similarity">
    <text evidence="2">Belongs to the CUSTOS family.</text>
</comment>
<reference evidence="7 8" key="1">
    <citation type="submission" date="2017-03" db="EMBL/GenBank/DDBJ databases">
        <title>Genome of the blue death feigning beetle - Asbolus verrucosus.</title>
        <authorList>
            <person name="Rider S.D."/>
        </authorList>
    </citation>
    <scope>NUCLEOTIDE SEQUENCE [LARGE SCALE GENOMIC DNA]</scope>
    <source>
        <strain evidence="7">Butters</strain>
        <tissue evidence="7">Head and leg muscle</tissue>
    </source>
</reference>
<keyword evidence="4" id="KW-0217">Developmental protein</keyword>
<organism evidence="7 8">
    <name type="scientific">Asbolus verrucosus</name>
    <name type="common">Desert ironclad beetle</name>
    <dbReference type="NCBI Taxonomy" id="1661398"/>
    <lineage>
        <taxon>Eukaryota</taxon>
        <taxon>Metazoa</taxon>
        <taxon>Ecdysozoa</taxon>
        <taxon>Arthropoda</taxon>
        <taxon>Hexapoda</taxon>
        <taxon>Insecta</taxon>
        <taxon>Pterygota</taxon>
        <taxon>Neoptera</taxon>
        <taxon>Endopterygota</taxon>
        <taxon>Coleoptera</taxon>
        <taxon>Polyphaga</taxon>
        <taxon>Cucujiformia</taxon>
        <taxon>Tenebrionidae</taxon>
        <taxon>Pimeliinae</taxon>
        <taxon>Asbolus</taxon>
    </lineage>
</organism>
<dbReference type="PANTHER" id="PTHR14482">
    <property type="entry name" value="CHROMOSOME 12 ORF 43 HOMOLOG"/>
    <property type="match status" value="1"/>
</dbReference>
<keyword evidence="5" id="KW-0879">Wnt signaling pathway</keyword>
<name>A0A482W4R7_ASBVE</name>
<gene>
    <name evidence="7" type="ORF">BDFB_003612</name>
</gene>
<dbReference type="STRING" id="1661398.A0A482W4R7"/>
<protein>
    <recommendedName>
        <fullName evidence="3">Protein CUSTOS</fullName>
    </recommendedName>
</protein>
<sequence length="182" mass="21249">MLPDSSDDENLDKLREAADSQFINDAMFDKSLICEKKSQTEKLQSLRRSKDDDEQFNSFRVSPEFRGYVAKHLSTMLDEVLKHKLDHSMKHENHPKTKRRKGGVKLLRTSPHYLKLKSNNSELVRHKIAPETPEDDDDDDRFKSVAVTPEEILSQKETKHWSNRSKARVYSYIQTKHGLILK</sequence>
<proteinExistence type="inferred from homology"/>
<evidence type="ECO:0000256" key="4">
    <source>
        <dbReference type="ARBA" id="ARBA00022473"/>
    </source>
</evidence>
<keyword evidence="6" id="KW-0539">Nucleus</keyword>
<evidence type="ECO:0000256" key="3">
    <source>
        <dbReference type="ARBA" id="ARBA00013465"/>
    </source>
</evidence>
<dbReference type="InterPro" id="IPR026694">
    <property type="entry name" value="CUSTOS"/>
</dbReference>
<evidence type="ECO:0000313" key="8">
    <source>
        <dbReference type="Proteomes" id="UP000292052"/>
    </source>
</evidence>
<evidence type="ECO:0000256" key="1">
    <source>
        <dbReference type="ARBA" id="ARBA00004259"/>
    </source>
</evidence>
<dbReference type="AlphaFoldDB" id="A0A482W4R7"/>
<evidence type="ECO:0000256" key="2">
    <source>
        <dbReference type="ARBA" id="ARBA00008632"/>
    </source>
</evidence>
<evidence type="ECO:0000256" key="6">
    <source>
        <dbReference type="ARBA" id="ARBA00023242"/>
    </source>
</evidence>
<dbReference type="Proteomes" id="UP000292052">
    <property type="component" value="Unassembled WGS sequence"/>
</dbReference>
<accession>A0A482W4R7</accession>
<evidence type="ECO:0000256" key="5">
    <source>
        <dbReference type="ARBA" id="ARBA00022687"/>
    </source>
</evidence>
<comment type="caution">
    <text evidence="7">The sequence shown here is derived from an EMBL/GenBank/DDBJ whole genome shotgun (WGS) entry which is preliminary data.</text>
</comment>
<dbReference type="OrthoDB" id="8196889at2759"/>
<dbReference type="Pfam" id="PF23999">
    <property type="entry name" value="CUSTOS"/>
    <property type="match status" value="1"/>
</dbReference>
<evidence type="ECO:0000313" key="7">
    <source>
        <dbReference type="EMBL" id="RZC39763.1"/>
    </source>
</evidence>
<dbReference type="GO" id="GO:0016055">
    <property type="term" value="P:Wnt signaling pathway"/>
    <property type="evidence" value="ECO:0007669"/>
    <property type="project" value="UniProtKB-KW"/>
</dbReference>
<keyword evidence="8" id="KW-1185">Reference proteome</keyword>